<evidence type="ECO:0000313" key="3">
    <source>
        <dbReference type="EMBL" id="KAJ1723100.1"/>
    </source>
</evidence>
<accession>A0A9W8CR32</accession>
<protein>
    <recommendedName>
        <fullName evidence="2">NADP-dependent oxidoreductase domain-containing protein</fullName>
    </recommendedName>
</protein>
<dbReference type="InterPro" id="IPR050791">
    <property type="entry name" value="Aldo-Keto_reductase"/>
</dbReference>
<reference evidence="3" key="1">
    <citation type="submission" date="2022-07" db="EMBL/GenBank/DDBJ databases">
        <title>Phylogenomic reconstructions and comparative analyses of Kickxellomycotina fungi.</title>
        <authorList>
            <person name="Reynolds N.K."/>
            <person name="Stajich J.E."/>
            <person name="Barry K."/>
            <person name="Grigoriev I.V."/>
            <person name="Crous P."/>
            <person name="Smith M.E."/>
        </authorList>
    </citation>
    <scope>NUCLEOTIDE SEQUENCE</scope>
    <source>
        <strain evidence="3">NBRC 32514</strain>
    </source>
</reference>
<dbReference type="AlphaFoldDB" id="A0A9W8CR32"/>
<sequence length="333" mass="36684">MSSAPTVELGVPGDKIILPRIGLGVMGMSGGYGSFVESESVDVLNHSIDIGCIFWDTADSYGFGKNEVLISKVPKERRSNVFIGTKFGLVFKDPGSEFDGDYSKVFSGICGTPEYVRSQVEQSLKKLDVDRIDLLYQHRVDPTTPIETTVGAMAELVREGKVRFLGLSECSADELRRAYKVHPIAAVQVEYSPWWLGPESNGLFEACRELGVTVVVSSPLGRGFMTGKLRDATSLEPADWRSRNPRFQQENIDNNLKLVDGIEAIAKRRGVATSQLTLAWILAQEKNLIVIPGTKRINYLDENFAAGQIELTEDEIKEIRALIGSTVITGSRH</sequence>
<dbReference type="CDD" id="cd19076">
    <property type="entry name" value="AKR_AKR13A_13D"/>
    <property type="match status" value="1"/>
</dbReference>
<keyword evidence="1" id="KW-0560">Oxidoreductase</keyword>
<dbReference type="GO" id="GO:0016491">
    <property type="term" value="F:oxidoreductase activity"/>
    <property type="evidence" value="ECO:0007669"/>
    <property type="project" value="UniProtKB-KW"/>
</dbReference>
<dbReference type="Proteomes" id="UP001149813">
    <property type="component" value="Unassembled WGS sequence"/>
</dbReference>
<feature type="domain" description="NADP-dependent oxidoreductase" evidence="2">
    <location>
        <begin position="20"/>
        <end position="322"/>
    </location>
</feature>
<dbReference type="SUPFAM" id="SSF51430">
    <property type="entry name" value="NAD(P)-linked oxidoreductase"/>
    <property type="match status" value="1"/>
</dbReference>
<dbReference type="GO" id="GO:0005737">
    <property type="term" value="C:cytoplasm"/>
    <property type="evidence" value="ECO:0007669"/>
    <property type="project" value="TreeGrafter"/>
</dbReference>
<evidence type="ECO:0000313" key="4">
    <source>
        <dbReference type="Proteomes" id="UP001149813"/>
    </source>
</evidence>
<dbReference type="InterPro" id="IPR023210">
    <property type="entry name" value="NADP_OxRdtase_dom"/>
</dbReference>
<dbReference type="PANTHER" id="PTHR43625:SF40">
    <property type="entry name" value="ALDO-KETO REDUCTASE YAKC [NADP(+)]"/>
    <property type="match status" value="1"/>
</dbReference>
<dbReference type="OrthoDB" id="37537at2759"/>
<proteinExistence type="predicted"/>
<dbReference type="Pfam" id="PF00248">
    <property type="entry name" value="Aldo_ket_red"/>
    <property type="match status" value="1"/>
</dbReference>
<name>A0A9W8CR32_9FUNG</name>
<dbReference type="EMBL" id="JANBOJ010000081">
    <property type="protein sequence ID" value="KAJ1723100.1"/>
    <property type="molecule type" value="Genomic_DNA"/>
</dbReference>
<organism evidence="3 4">
    <name type="scientific">Coemansia erecta</name>
    <dbReference type="NCBI Taxonomy" id="147472"/>
    <lineage>
        <taxon>Eukaryota</taxon>
        <taxon>Fungi</taxon>
        <taxon>Fungi incertae sedis</taxon>
        <taxon>Zoopagomycota</taxon>
        <taxon>Kickxellomycotina</taxon>
        <taxon>Kickxellomycetes</taxon>
        <taxon>Kickxellales</taxon>
        <taxon>Kickxellaceae</taxon>
        <taxon>Coemansia</taxon>
    </lineage>
</organism>
<dbReference type="InterPro" id="IPR036812">
    <property type="entry name" value="NAD(P)_OxRdtase_dom_sf"/>
</dbReference>
<gene>
    <name evidence="3" type="ORF">LPJ53_002540</name>
</gene>
<evidence type="ECO:0000256" key="1">
    <source>
        <dbReference type="ARBA" id="ARBA00023002"/>
    </source>
</evidence>
<comment type="caution">
    <text evidence="3">The sequence shown here is derived from an EMBL/GenBank/DDBJ whole genome shotgun (WGS) entry which is preliminary data.</text>
</comment>
<evidence type="ECO:0000259" key="2">
    <source>
        <dbReference type="Pfam" id="PF00248"/>
    </source>
</evidence>
<dbReference type="Gene3D" id="3.20.20.100">
    <property type="entry name" value="NADP-dependent oxidoreductase domain"/>
    <property type="match status" value="1"/>
</dbReference>
<keyword evidence="4" id="KW-1185">Reference proteome</keyword>
<dbReference type="PANTHER" id="PTHR43625">
    <property type="entry name" value="AFLATOXIN B1 ALDEHYDE REDUCTASE"/>
    <property type="match status" value="1"/>
</dbReference>